<organism evidence="1 2">
    <name type="scientific">Necator americanus</name>
    <name type="common">Human hookworm</name>
    <dbReference type="NCBI Taxonomy" id="51031"/>
    <lineage>
        <taxon>Eukaryota</taxon>
        <taxon>Metazoa</taxon>
        <taxon>Ecdysozoa</taxon>
        <taxon>Nematoda</taxon>
        <taxon>Chromadorea</taxon>
        <taxon>Rhabditida</taxon>
        <taxon>Rhabditina</taxon>
        <taxon>Rhabditomorpha</taxon>
        <taxon>Strongyloidea</taxon>
        <taxon>Ancylostomatidae</taxon>
        <taxon>Bunostominae</taxon>
        <taxon>Necator</taxon>
    </lineage>
</organism>
<protein>
    <recommendedName>
        <fullName evidence="3">Transposase</fullName>
    </recommendedName>
</protein>
<proteinExistence type="predicted"/>
<comment type="caution">
    <text evidence="1">The sequence shown here is derived from an EMBL/GenBank/DDBJ whole genome shotgun (WGS) entry which is preliminary data.</text>
</comment>
<sequence>MEMLMAPLEQQYKPVKETRIKAPARASIGKRATIVVGRVCRFFEELKRQLGKPCRGTIFNSSHRLSVLACGVSIGTVKRALKTTDIPSLSSRKRIGRISIPDLTLKRYELEWGEVIDHILKNQLTQEKMTVEALHSVLRSAYPNFPMSKATLYRFLKAIGISCWRENDHLCIEL</sequence>
<evidence type="ECO:0000313" key="2">
    <source>
        <dbReference type="Proteomes" id="UP001303046"/>
    </source>
</evidence>
<dbReference type="Proteomes" id="UP001303046">
    <property type="component" value="Unassembled WGS sequence"/>
</dbReference>
<name>A0ABR1D6Q4_NECAM</name>
<evidence type="ECO:0000313" key="1">
    <source>
        <dbReference type="EMBL" id="KAK6746192.1"/>
    </source>
</evidence>
<keyword evidence="2" id="KW-1185">Reference proteome</keyword>
<gene>
    <name evidence="1" type="primary">Necator_chrIII.g13123</name>
    <name evidence="1" type="ORF">RB195_012356</name>
</gene>
<evidence type="ECO:0008006" key="3">
    <source>
        <dbReference type="Google" id="ProtNLM"/>
    </source>
</evidence>
<reference evidence="1 2" key="1">
    <citation type="submission" date="2023-08" db="EMBL/GenBank/DDBJ databases">
        <title>A Necator americanus chromosomal reference genome.</title>
        <authorList>
            <person name="Ilik V."/>
            <person name="Petrzelkova K.J."/>
            <person name="Pardy F."/>
            <person name="Fuh T."/>
            <person name="Niatou-Singa F.S."/>
            <person name="Gouil Q."/>
            <person name="Baker L."/>
            <person name="Ritchie M.E."/>
            <person name="Jex A.R."/>
            <person name="Gazzola D."/>
            <person name="Li H."/>
            <person name="Toshio Fujiwara R."/>
            <person name="Zhan B."/>
            <person name="Aroian R.V."/>
            <person name="Pafco B."/>
            <person name="Schwarz E.M."/>
        </authorList>
    </citation>
    <scope>NUCLEOTIDE SEQUENCE [LARGE SCALE GENOMIC DNA]</scope>
    <source>
        <strain evidence="1 2">Aroian</strain>
        <tissue evidence="1">Whole animal</tissue>
    </source>
</reference>
<dbReference type="EMBL" id="JAVFWL010000003">
    <property type="protein sequence ID" value="KAK6746192.1"/>
    <property type="molecule type" value="Genomic_DNA"/>
</dbReference>
<accession>A0ABR1D6Q4</accession>